<organism evidence="1 2">
    <name type="scientific">Pseudomonas fluorescens</name>
    <dbReference type="NCBI Taxonomy" id="294"/>
    <lineage>
        <taxon>Bacteria</taxon>
        <taxon>Pseudomonadati</taxon>
        <taxon>Pseudomonadota</taxon>
        <taxon>Gammaproteobacteria</taxon>
        <taxon>Pseudomonadales</taxon>
        <taxon>Pseudomonadaceae</taxon>
        <taxon>Pseudomonas</taxon>
    </lineage>
</organism>
<dbReference type="EMBL" id="MOBZ01000025">
    <property type="protein sequence ID" value="ROO01841.1"/>
    <property type="molecule type" value="Genomic_DNA"/>
</dbReference>
<proteinExistence type="predicted"/>
<dbReference type="AlphaFoldDB" id="A0A423NUD4"/>
<reference evidence="1 2" key="1">
    <citation type="submission" date="2016-10" db="EMBL/GenBank/DDBJ databases">
        <title>Comparative genome analysis of multiple Pseudomonas spp. focuses on biocontrol and plant growth promoting traits.</title>
        <authorList>
            <person name="Tao X.-Y."/>
            <person name="Taylor C.G."/>
        </authorList>
    </citation>
    <scope>NUCLEOTIDE SEQUENCE [LARGE SCALE GENOMIC DNA]</scope>
    <source>
        <strain evidence="1 2">36G2</strain>
    </source>
</reference>
<gene>
    <name evidence="1" type="ORF">BK673_28415</name>
</gene>
<protein>
    <submittedName>
        <fullName evidence="1">Uncharacterized protein</fullName>
    </submittedName>
</protein>
<evidence type="ECO:0000313" key="1">
    <source>
        <dbReference type="EMBL" id="ROO01841.1"/>
    </source>
</evidence>
<name>A0A423NUD4_PSEFL</name>
<dbReference type="RefSeq" id="WP_123595985.1">
    <property type="nucleotide sequence ID" value="NZ_MOBZ01000025.1"/>
</dbReference>
<sequence>MNFDHIIFIASTDCFSVKLLGARFADNLDGIKNIARAATLELMNGDADYYYDADFREERINKTKNDFVQKLSKLSDSISGRFAELDSIASQRALSQSANSIQLIKSVSARTYWLNTDDFQIEISDELIEAVIQAQLMEVPLDAETDLAWEEIHERWEYSSSEWDKYIKNIMKDVPDAICAIFNDLYNSPLSLSYLNVWSERLSRKHFMTLIKAIEDEAFLEMEKIDKGYAELVRPTMKQFYD</sequence>
<dbReference type="Proteomes" id="UP000283619">
    <property type="component" value="Unassembled WGS sequence"/>
</dbReference>
<evidence type="ECO:0000313" key="2">
    <source>
        <dbReference type="Proteomes" id="UP000283619"/>
    </source>
</evidence>
<comment type="caution">
    <text evidence="1">The sequence shown here is derived from an EMBL/GenBank/DDBJ whole genome shotgun (WGS) entry which is preliminary data.</text>
</comment>
<accession>A0A423NUD4</accession>